<dbReference type="AlphaFoldDB" id="A0A7W5ZQW3"/>
<sequence>MTEKIKNIVPWVSLVASVCTIIAFSWTLSNRIKTESKP</sequence>
<comment type="caution">
    <text evidence="2">The sequence shown here is derived from an EMBL/GenBank/DDBJ whole genome shotgun (WGS) entry which is preliminary data.</text>
</comment>
<keyword evidence="1" id="KW-0472">Membrane</keyword>
<organism evidence="2 3">
    <name type="scientific">Runella defluvii</name>
    <dbReference type="NCBI Taxonomy" id="370973"/>
    <lineage>
        <taxon>Bacteria</taxon>
        <taxon>Pseudomonadati</taxon>
        <taxon>Bacteroidota</taxon>
        <taxon>Cytophagia</taxon>
        <taxon>Cytophagales</taxon>
        <taxon>Spirosomataceae</taxon>
        <taxon>Runella</taxon>
    </lineage>
</organism>
<feature type="transmembrane region" description="Helical" evidence="1">
    <location>
        <begin position="7"/>
        <end position="28"/>
    </location>
</feature>
<keyword evidence="1" id="KW-1133">Transmembrane helix</keyword>
<evidence type="ECO:0000256" key="1">
    <source>
        <dbReference type="SAM" id="Phobius"/>
    </source>
</evidence>
<gene>
    <name evidence="2" type="ORF">FHS57_005141</name>
</gene>
<reference evidence="2 3" key="1">
    <citation type="submission" date="2020-08" db="EMBL/GenBank/DDBJ databases">
        <title>Genomic Encyclopedia of Type Strains, Phase IV (KMG-IV): sequencing the most valuable type-strain genomes for metagenomic binning, comparative biology and taxonomic classification.</title>
        <authorList>
            <person name="Goeker M."/>
        </authorList>
    </citation>
    <scope>NUCLEOTIDE SEQUENCE [LARGE SCALE GENOMIC DNA]</scope>
    <source>
        <strain evidence="2 3">DSM 17976</strain>
    </source>
</reference>
<proteinExistence type="predicted"/>
<dbReference type="Proteomes" id="UP000541352">
    <property type="component" value="Unassembled WGS sequence"/>
</dbReference>
<keyword evidence="3" id="KW-1185">Reference proteome</keyword>
<accession>A0A7W5ZQW3</accession>
<protein>
    <submittedName>
        <fullName evidence="2">Uncharacterized protein</fullName>
    </submittedName>
</protein>
<name>A0A7W5ZQW3_9BACT</name>
<evidence type="ECO:0000313" key="2">
    <source>
        <dbReference type="EMBL" id="MBB3841120.1"/>
    </source>
</evidence>
<keyword evidence="1" id="KW-0812">Transmembrane</keyword>
<dbReference type="EMBL" id="JACIBY010000014">
    <property type="protein sequence ID" value="MBB3841120.1"/>
    <property type="molecule type" value="Genomic_DNA"/>
</dbReference>
<evidence type="ECO:0000313" key="3">
    <source>
        <dbReference type="Proteomes" id="UP000541352"/>
    </source>
</evidence>